<evidence type="ECO:0000313" key="3">
    <source>
        <dbReference type="Proteomes" id="UP000265618"/>
    </source>
</evidence>
<dbReference type="AlphaFoldDB" id="A0A9K3GMW1"/>
<dbReference type="Proteomes" id="UP000265618">
    <property type="component" value="Unassembled WGS sequence"/>
</dbReference>
<protein>
    <submittedName>
        <fullName evidence="2">Uncharacterized protein</fullName>
    </submittedName>
</protein>
<organism evidence="2 3">
    <name type="scientific">Kipferlia bialata</name>
    <dbReference type="NCBI Taxonomy" id="797122"/>
    <lineage>
        <taxon>Eukaryota</taxon>
        <taxon>Metamonada</taxon>
        <taxon>Carpediemonas-like organisms</taxon>
        <taxon>Kipferlia</taxon>
    </lineage>
</organism>
<feature type="non-terminal residue" evidence="2">
    <location>
        <position position="1"/>
    </location>
</feature>
<comment type="caution">
    <text evidence="2">The sequence shown here is derived from an EMBL/GenBank/DDBJ whole genome shotgun (WGS) entry which is preliminary data.</text>
</comment>
<keyword evidence="3" id="KW-1185">Reference proteome</keyword>
<name>A0A9K3GMW1_9EUKA</name>
<accession>A0A9K3GMW1</accession>
<dbReference type="EMBL" id="BDIP01004192">
    <property type="protein sequence ID" value="GIQ88573.1"/>
    <property type="molecule type" value="Genomic_DNA"/>
</dbReference>
<feature type="region of interest" description="Disordered" evidence="1">
    <location>
        <begin position="163"/>
        <end position="194"/>
    </location>
</feature>
<evidence type="ECO:0000256" key="1">
    <source>
        <dbReference type="SAM" id="MobiDB-lite"/>
    </source>
</evidence>
<gene>
    <name evidence="2" type="ORF">KIPB_010853</name>
</gene>
<evidence type="ECO:0000313" key="2">
    <source>
        <dbReference type="EMBL" id="GIQ88573.1"/>
    </source>
</evidence>
<proteinExistence type="predicted"/>
<sequence>SFLLCGETFRLYITLEMSYQEYTQRTLVFGGETPEAFLYLGKEVLTSASPTQFRAVPIATEVIQEPRVPSDRDRQRESIHGLKGGDLSPAPALVCCCYEGSMNNVYADRVPSSALSLSVSVIMRATIAALQLDASFDRTLSRRVCLTSSLSVPVLSPLSIDTQQPVHPGISKSTDGEGTRLPNGRAVDYPTAEQ</sequence>
<reference evidence="2 3" key="1">
    <citation type="journal article" date="2018" name="PLoS ONE">
        <title>The draft genome of Kipferlia bialata reveals reductive genome evolution in fornicate parasites.</title>
        <authorList>
            <person name="Tanifuji G."/>
            <person name="Takabayashi S."/>
            <person name="Kume K."/>
            <person name="Takagi M."/>
            <person name="Nakayama T."/>
            <person name="Kamikawa R."/>
            <person name="Inagaki Y."/>
            <person name="Hashimoto T."/>
        </authorList>
    </citation>
    <scope>NUCLEOTIDE SEQUENCE [LARGE SCALE GENOMIC DNA]</scope>
    <source>
        <strain evidence="2">NY0173</strain>
    </source>
</reference>